<feature type="transmembrane region" description="Helical" evidence="10">
    <location>
        <begin position="32"/>
        <end position="48"/>
    </location>
</feature>
<evidence type="ECO:0000256" key="1">
    <source>
        <dbReference type="ARBA" id="ARBA00004651"/>
    </source>
</evidence>
<keyword evidence="2" id="KW-0813">Transport</keyword>
<dbReference type="GO" id="GO:0098719">
    <property type="term" value="P:sodium ion import across plasma membrane"/>
    <property type="evidence" value="ECO:0007669"/>
    <property type="project" value="TreeGrafter"/>
</dbReference>
<keyword evidence="9" id="KW-0739">Sodium transport</keyword>
<dbReference type="RefSeq" id="WP_056969829.1">
    <property type="nucleotide sequence ID" value="NZ_CP044496.1"/>
</dbReference>
<feature type="transmembrane region" description="Helical" evidence="10">
    <location>
        <begin position="348"/>
        <end position="368"/>
    </location>
</feature>
<dbReference type="InterPro" id="IPR018422">
    <property type="entry name" value="Cation/H_exchanger_CPA1"/>
</dbReference>
<feature type="transmembrane region" description="Helical" evidence="10">
    <location>
        <begin position="84"/>
        <end position="110"/>
    </location>
</feature>
<dbReference type="GO" id="GO:0015386">
    <property type="term" value="F:potassium:proton antiporter activity"/>
    <property type="evidence" value="ECO:0007669"/>
    <property type="project" value="TreeGrafter"/>
</dbReference>
<dbReference type="GO" id="GO:0051453">
    <property type="term" value="P:regulation of intracellular pH"/>
    <property type="evidence" value="ECO:0007669"/>
    <property type="project" value="TreeGrafter"/>
</dbReference>
<evidence type="ECO:0000256" key="6">
    <source>
        <dbReference type="ARBA" id="ARBA00023053"/>
    </source>
</evidence>
<keyword evidence="4 10" id="KW-0812">Transmembrane</keyword>
<feature type="transmembrane region" description="Helical" evidence="10">
    <location>
        <begin position="222"/>
        <end position="243"/>
    </location>
</feature>
<keyword evidence="5 10" id="KW-1133">Transmembrane helix</keyword>
<feature type="transmembrane region" description="Helical" evidence="10">
    <location>
        <begin position="318"/>
        <end position="336"/>
    </location>
</feature>
<dbReference type="Pfam" id="PF00999">
    <property type="entry name" value="Na_H_Exchanger"/>
    <property type="match status" value="1"/>
</dbReference>
<organism evidence="12 13">
    <name type="scientific">Lactobacillus acetotolerans</name>
    <dbReference type="NCBI Taxonomy" id="1600"/>
    <lineage>
        <taxon>Bacteria</taxon>
        <taxon>Bacillati</taxon>
        <taxon>Bacillota</taxon>
        <taxon>Bacilli</taxon>
        <taxon>Lactobacillales</taxon>
        <taxon>Lactobacillaceae</taxon>
        <taxon>Lactobacillus</taxon>
    </lineage>
</organism>
<protein>
    <submittedName>
        <fullName evidence="12">Sodium:proton antiporter</fullName>
    </submittedName>
</protein>
<evidence type="ECO:0000313" key="12">
    <source>
        <dbReference type="EMBL" id="QFG51343.1"/>
    </source>
</evidence>
<reference evidence="12 13" key="1">
    <citation type="submission" date="2019-09" db="EMBL/GenBank/DDBJ databases">
        <title>Genome sequencing of Lactobacillus acetotolerans.</title>
        <authorList>
            <person name="Kim K."/>
        </authorList>
    </citation>
    <scope>NUCLEOTIDE SEQUENCE [LARGE SCALE GENOMIC DNA]</scope>
    <source>
        <strain evidence="12 13">LA749</strain>
    </source>
</reference>
<feature type="domain" description="Cation/H+ exchanger transmembrane" evidence="11">
    <location>
        <begin position="20"/>
        <end position="402"/>
    </location>
</feature>
<feature type="transmembrane region" description="Helical" evidence="10">
    <location>
        <begin position="154"/>
        <end position="173"/>
    </location>
</feature>
<dbReference type="Gene3D" id="6.10.140.1330">
    <property type="match status" value="1"/>
</dbReference>
<dbReference type="GeneID" id="78212296"/>
<dbReference type="PANTHER" id="PTHR10110:SF86">
    <property type="entry name" value="SODIUM_HYDROGEN EXCHANGER 7"/>
    <property type="match status" value="1"/>
</dbReference>
<sequence>MHVLSLILYLVIAAGLAILIQSWFLRKVSVNYVALTLGIIMALIPYFHVNSYTFKPELFLGIIVAPLLFFEAQEKRIYNIVRSWKSIIGITVIMTLIATILAAFSLKWLIGLSLPLSFILAAISTPTDATAAESVSHGLELPEKVENYLENESLLNDASGIILLNMAISWYLWQHLEIATTFINFLYSTIGGIVLGLGVSAILILIRERLVRVNLDLVTNETYAVTAITIFYVLTPALLYFLAQAIKVSGIITVVAAGLAHSAEQERSRITSINLTYNNFQITNTLTDILNSIVFIILGISIVKTMQNKALPNKIDQAILIGVLLYLINLFVRYLYSFFSLKLTNKNAWIFALGGIHGAVTFALAYTLDQTLISPNNFHLVLFSETTLIILSMLIPTIIFNFLLPKDTPDVEREKEVLSIRGNMVNYALEKTKKIYMPKMFRKQLEFDLKAQINETSMRDFLKELRKSIRHPELTLEEKEFRNEVYRYAFRQERNYLGKIALKELGYRKSFMSLYREILLAEVLFLRPDND</sequence>
<keyword evidence="6" id="KW-0915">Sodium</keyword>
<feature type="transmembrane region" description="Helical" evidence="10">
    <location>
        <begin position="185"/>
        <end position="206"/>
    </location>
</feature>
<dbReference type="AlphaFoldDB" id="A0A5P5ZIU2"/>
<evidence type="ECO:0000313" key="13">
    <source>
        <dbReference type="Proteomes" id="UP000325393"/>
    </source>
</evidence>
<feature type="transmembrane region" description="Helical" evidence="10">
    <location>
        <begin position="380"/>
        <end position="404"/>
    </location>
</feature>
<evidence type="ECO:0000259" key="11">
    <source>
        <dbReference type="Pfam" id="PF00999"/>
    </source>
</evidence>
<dbReference type="InterPro" id="IPR006153">
    <property type="entry name" value="Cation/H_exchanger_TM"/>
</dbReference>
<evidence type="ECO:0000256" key="8">
    <source>
        <dbReference type="ARBA" id="ARBA00023136"/>
    </source>
</evidence>
<evidence type="ECO:0000256" key="3">
    <source>
        <dbReference type="ARBA" id="ARBA00022475"/>
    </source>
</evidence>
<dbReference type="Proteomes" id="UP000325393">
    <property type="component" value="Chromosome"/>
</dbReference>
<proteinExistence type="predicted"/>
<dbReference type="PANTHER" id="PTHR10110">
    <property type="entry name" value="SODIUM/HYDROGEN EXCHANGER"/>
    <property type="match status" value="1"/>
</dbReference>
<comment type="subcellular location">
    <subcellularLocation>
        <location evidence="1">Cell membrane</location>
        <topology evidence="1">Multi-pass membrane protein</topology>
    </subcellularLocation>
</comment>
<keyword evidence="7" id="KW-0406">Ion transport</keyword>
<feature type="transmembrane region" description="Helical" evidence="10">
    <location>
        <begin position="289"/>
        <end position="306"/>
    </location>
</feature>
<evidence type="ECO:0000256" key="9">
    <source>
        <dbReference type="ARBA" id="ARBA00023201"/>
    </source>
</evidence>
<dbReference type="GO" id="GO:0015385">
    <property type="term" value="F:sodium:proton antiporter activity"/>
    <property type="evidence" value="ECO:0007669"/>
    <property type="project" value="InterPro"/>
</dbReference>
<name>A0A5P5ZIU2_9LACO</name>
<evidence type="ECO:0000256" key="2">
    <source>
        <dbReference type="ARBA" id="ARBA00022448"/>
    </source>
</evidence>
<dbReference type="GO" id="GO:0005886">
    <property type="term" value="C:plasma membrane"/>
    <property type="evidence" value="ECO:0007669"/>
    <property type="project" value="UniProtKB-SubCell"/>
</dbReference>
<gene>
    <name evidence="12" type="ORF">LA749_04770</name>
</gene>
<keyword evidence="8 10" id="KW-0472">Membrane</keyword>
<evidence type="ECO:0000256" key="4">
    <source>
        <dbReference type="ARBA" id="ARBA00022692"/>
    </source>
</evidence>
<evidence type="ECO:0000256" key="5">
    <source>
        <dbReference type="ARBA" id="ARBA00022989"/>
    </source>
</evidence>
<accession>A0A5P5ZIU2</accession>
<evidence type="ECO:0000256" key="10">
    <source>
        <dbReference type="SAM" id="Phobius"/>
    </source>
</evidence>
<evidence type="ECO:0000256" key="7">
    <source>
        <dbReference type="ARBA" id="ARBA00023065"/>
    </source>
</evidence>
<keyword evidence="3" id="KW-1003">Cell membrane</keyword>
<dbReference type="EMBL" id="CP044496">
    <property type="protein sequence ID" value="QFG51343.1"/>
    <property type="molecule type" value="Genomic_DNA"/>
</dbReference>
<feature type="transmembrane region" description="Helical" evidence="10">
    <location>
        <begin position="6"/>
        <end position="25"/>
    </location>
</feature>